<dbReference type="Pfam" id="PF05691">
    <property type="entry name" value="Raffinose_syn"/>
    <property type="match status" value="1"/>
</dbReference>
<proteinExistence type="inferred from homology"/>
<dbReference type="InterPro" id="IPR013785">
    <property type="entry name" value="Aldolase_TIM"/>
</dbReference>
<comment type="similarity">
    <text evidence="2">Belongs to the glycosyl hydrolases 36 family.</text>
</comment>
<dbReference type="OrthoDB" id="4664297at2759"/>
<dbReference type="Proteomes" id="UP000620104">
    <property type="component" value="Unassembled WGS sequence"/>
</dbReference>
<protein>
    <recommendedName>
        <fullName evidence="7">Alpha-galactosidase</fullName>
    </recommendedName>
</protein>
<dbReference type="EMBL" id="BLZA01000011">
    <property type="protein sequence ID" value="GHJ85274.1"/>
    <property type="molecule type" value="Genomic_DNA"/>
</dbReference>
<dbReference type="InterPro" id="IPR008811">
    <property type="entry name" value="Glycosyl_hydrolases_36"/>
</dbReference>
<dbReference type="GO" id="GO:0004557">
    <property type="term" value="F:alpha-galactosidase activity"/>
    <property type="evidence" value="ECO:0007669"/>
    <property type="project" value="UniProtKB-EC"/>
</dbReference>
<sequence>MLHQTVHEYPFTATVHDLQDFALKPIDALLASGNWSGWSWERIHTTWIEPRYLAQLDDLEAWITSHLILLRNIGDEAQIVAIYPVCSRGVHATISAARTEQSESKGFYLRARKVSSSAAEDALRTCVVVVRSDAGSRDVHNVVAKAVEVARDWLYRVQGSGAPEPWVELEVKSPLEGVGFCTWSSIGEGVKPTVDNLTTLVTSLSSASIPIQSFMLDDGWLDTRPYIDSSDGTEYPENAGWNAALWDFSASSTLGTSLAGVVSLVKKHLPTVRDVGVWMTLEGYWKGVHPDSPLARKYEFKGYALDRAYMPGIDNHPGNVTYLPTGHGTWYLPSPAYAFAFWHDWFTYLAGQGITWVKVDNQASLSFLAGTEGAEAHTAMWEGMTRAAGEVWGPGSVVYCMSHSERMYNGDAALGLATKGRKIVVRNSDDFGLLWRHNAHELHIFHNVYTSILTSQLCHVPDADMVMTAAQLPLYHALLRALYPGPLLFTDKKDEHDLGIVGALVGHTTSGEATVIKASRACRTLANRVFPSTISQHPVGNADGPPVIGYVAYPKLESAILAAWNTRDRDHPGKSTFALTLLDVLDALERPALQKALEEAYIVYRHGYTNGLDNSRDRQVAVLTPDIDADQPFMAGTLEHNACEAFTIARLHALRYEDHEVRVACLGLVDKFAGLSGLRNLRATKDSITCELTSDGTLGYLVICPVSMSPQDMIRGVIDRQDIKDDSWESSLVAWSPQQEAKGQRAWLLKTPIQQTGKGGDHWTVDLKTNMAQALEDDMVPIGRDQ</sequence>
<evidence type="ECO:0000256" key="2">
    <source>
        <dbReference type="ARBA" id="ARBA00007240"/>
    </source>
</evidence>
<dbReference type="GO" id="GO:0047274">
    <property type="term" value="F:galactinol-sucrose galactosyltransferase activity"/>
    <property type="evidence" value="ECO:0007669"/>
    <property type="project" value="UniProtKB-EC"/>
</dbReference>
<accession>A0A8H3TQT9</accession>
<organism evidence="5 6">
    <name type="scientific">Naganishia liquefaciens</name>
    <dbReference type="NCBI Taxonomy" id="104408"/>
    <lineage>
        <taxon>Eukaryota</taxon>
        <taxon>Fungi</taxon>
        <taxon>Dikarya</taxon>
        <taxon>Basidiomycota</taxon>
        <taxon>Agaricomycotina</taxon>
        <taxon>Tremellomycetes</taxon>
        <taxon>Filobasidiales</taxon>
        <taxon>Filobasidiaceae</taxon>
        <taxon>Naganishia</taxon>
    </lineage>
</organism>
<dbReference type="Gene3D" id="3.20.20.70">
    <property type="entry name" value="Aldolase class I"/>
    <property type="match status" value="1"/>
</dbReference>
<gene>
    <name evidence="5" type="ORF">NliqN6_1676</name>
</gene>
<evidence type="ECO:0000313" key="5">
    <source>
        <dbReference type="EMBL" id="GHJ85274.1"/>
    </source>
</evidence>
<dbReference type="PANTHER" id="PTHR31268">
    <property type="match status" value="1"/>
</dbReference>
<comment type="caution">
    <text evidence="5">The sequence shown here is derived from an EMBL/GenBank/DDBJ whole genome shotgun (WGS) entry which is preliminary data.</text>
</comment>
<dbReference type="PANTHER" id="PTHR31268:SF32">
    <property type="entry name" value="GALACTINOL--SUCROSE GALACTOSYLTRANSFERASE 2-RELATED"/>
    <property type="match status" value="1"/>
</dbReference>
<evidence type="ECO:0000256" key="4">
    <source>
        <dbReference type="ARBA" id="ARBA00049426"/>
    </source>
</evidence>
<name>A0A8H3TQT9_9TREE</name>
<dbReference type="AlphaFoldDB" id="A0A8H3TQT9"/>
<evidence type="ECO:0000256" key="3">
    <source>
        <dbReference type="ARBA" id="ARBA00023277"/>
    </source>
</evidence>
<dbReference type="InterPro" id="IPR017853">
    <property type="entry name" value="GH"/>
</dbReference>
<dbReference type="SUPFAM" id="SSF51445">
    <property type="entry name" value="(Trans)glycosidases"/>
    <property type="match status" value="1"/>
</dbReference>
<keyword evidence="3" id="KW-0119">Carbohydrate metabolism</keyword>
<evidence type="ECO:0008006" key="7">
    <source>
        <dbReference type="Google" id="ProtNLM"/>
    </source>
</evidence>
<reference evidence="5" key="1">
    <citation type="submission" date="2020-07" db="EMBL/GenBank/DDBJ databases">
        <title>Draft Genome Sequence of a Deep-Sea Yeast, Naganishia (Cryptococcus) liquefaciens strain N6.</title>
        <authorList>
            <person name="Han Y.W."/>
            <person name="Kajitani R."/>
            <person name="Morimoto H."/>
            <person name="Parhat M."/>
            <person name="Tsubouchi H."/>
            <person name="Bakenova O."/>
            <person name="Ogata M."/>
            <person name="Argunhan B."/>
            <person name="Aoki R."/>
            <person name="Kajiwara S."/>
            <person name="Itoh T."/>
            <person name="Iwasaki H."/>
        </authorList>
    </citation>
    <scope>NUCLEOTIDE SEQUENCE</scope>
    <source>
        <strain evidence="5">N6</strain>
    </source>
</reference>
<comment type="catalytic activity">
    <reaction evidence="1">
        <text>Hydrolysis of terminal, non-reducing alpha-D-galactose residues in alpha-D-galactosides, including galactose oligosaccharides, galactomannans and galactolipids.</text>
        <dbReference type="EC" id="3.2.1.22"/>
    </reaction>
</comment>
<keyword evidence="6" id="KW-1185">Reference proteome</keyword>
<comment type="catalytic activity">
    <reaction evidence="4">
        <text>alpha-D-galactosyl-(1-&gt;3)-1D-myo-inositol + sucrose = raffinose + myo-inositol</text>
        <dbReference type="Rhea" id="RHEA:20161"/>
        <dbReference type="ChEBI" id="CHEBI:16634"/>
        <dbReference type="ChEBI" id="CHEBI:17268"/>
        <dbReference type="ChEBI" id="CHEBI:17505"/>
        <dbReference type="ChEBI" id="CHEBI:17992"/>
        <dbReference type="EC" id="2.4.1.82"/>
    </reaction>
</comment>
<evidence type="ECO:0000256" key="1">
    <source>
        <dbReference type="ARBA" id="ARBA00001255"/>
    </source>
</evidence>
<evidence type="ECO:0000313" key="6">
    <source>
        <dbReference type="Proteomes" id="UP000620104"/>
    </source>
</evidence>